<proteinExistence type="inferred from homology"/>
<evidence type="ECO:0000259" key="7">
    <source>
        <dbReference type="Pfam" id="PF13086"/>
    </source>
</evidence>
<dbReference type="InterPro" id="IPR041679">
    <property type="entry name" value="DNA2/NAM7-like_C"/>
</dbReference>
<dbReference type="SUPFAM" id="SSF52980">
    <property type="entry name" value="Restriction endonuclease-like"/>
    <property type="match status" value="1"/>
</dbReference>
<evidence type="ECO:0000256" key="2">
    <source>
        <dbReference type="ARBA" id="ARBA00022741"/>
    </source>
</evidence>
<dbReference type="InterPro" id="IPR050534">
    <property type="entry name" value="Coronavir_polyprotein_1ab"/>
</dbReference>
<keyword evidence="5" id="KW-0067">ATP-binding</keyword>
<feature type="region of interest" description="Disordered" evidence="6">
    <location>
        <begin position="1475"/>
        <end position="1495"/>
    </location>
</feature>
<dbReference type="Pfam" id="PF18741">
    <property type="entry name" value="MTES_1575"/>
    <property type="match status" value="1"/>
</dbReference>
<dbReference type="Gene3D" id="3.40.50.300">
    <property type="entry name" value="P-loop containing nucleotide triphosphate hydrolases"/>
    <property type="match status" value="3"/>
</dbReference>
<evidence type="ECO:0000259" key="9">
    <source>
        <dbReference type="Pfam" id="PF18741"/>
    </source>
</evidence>
<evidence type="ECO:0000313" key="11">
    <source>
        <dbReference type="Proteomes" id="UP001276150"/>
    </source>
</evidence>
<dbReference type="EMBL" id="JAPMIV010000002">
    <property type="protein sequence ID" value="MDV6373394.1"/>
    <property type="molecule type" value="Genomic_DNA"/>
</dbReference>
<dbReference type="InterPro" id="IPR041677">
    <property type="entry name" value="DNA2/NAM7_AAA_11"/>
</dbReference>
<dbReference type="Proteomes" id="UP001276150">
    <property type="component" value="Unassembled WGS sequence"/>
</dbReference>
<evidence type="ECO:0000259" key="8">
    <source>
        <dbReference type="Pfam" id="PF13087"/>
    </source>
</evidence>
<dbReference type="InterPro" id="IPR049468">
    <property type="entry name" value="Restrct_endonuc-II-like_dom"/>
</dbReference>
<evidence type="ECO:0000256" key="5">
    <source>
        <dbReference type="ARBA" id="ARBA00022840"/>
    </source>
</evidence>
<protein>
    <submittedName>
        <fullName evidence="10">AAA domain-containing protein</fullName>
    </submittedName>
</protein>
<gene>
    <name evidence="10" type="ORF">ORD21_02130</name>
</gene>
<dbReference type="SUPFAM" id="SSF52540">
    <property type="entry name" value="P-loop containing nucleoside triphosphate hydrolases"/>
    <property type="match status" value="1"/>
</dbReference>
<dbReference type="InterPro" id="IPR027417">
    <property type="entry name" value="P-loop_NTPase"/>
</dbReference>
<sequence>MQTPIQLDRSARLFQFLQEFTQLKYKPKRTNDDSALLWLHALPEQPEVDNAARAPEASAPEVWLSVRKPRLRPAPARPDELQPWVSGPLSDPLKAPEIQPQRLVDSVIQDDDLLPQAIRETLFLDEQPDVVRAWKSYEGQWQRWASEELRTREVQKVYSQLFDFHQKLSNFAETYELRLGLGALSWRTPGGHEIRRHLLTARAELTFDALRGVLSVTAAGDGARTTLEQDMLDAGERVGSGVQASIEATLKDSGEDLWAAEVLPAELKKWVHAAGDRGTYEHDLRPPRGVTEHPTVHWAPALILRPRGERSLAAAYSDIIGQLPQLGELPENLRGFIERVEDPVSPQEPGGSEETVYFPLPANDAQQEIVRRLGRQRGVLVQGPPGTGKSHTIVNLVSHLLATDQRVLVTSHTARALKVLRDKFPPELASLCVTHLRGEEGARAMLERSVGEILNRSAARQPWQEDEDERRLFSMLERARQDENRLLDTLRQIRQAETDLLDIFSYRGSAQHIGGQLRDQEPGYGWLDDLNDAAQNVPLSDAEALRLLTLSRTLSEDQVREAGLGQPDPTQLATPDNFVRLVRAEQEARTSVQERQQVQSSAPYPFVAGASPETRAELVRAVQALATAAESERRRPIPWLTEAVDAALKQQAGRWKEVEARSAALLPELLKRAEWLEGRTVTGLDGREPPAVQVDAVAVLEHLKGGGGWGNWLSKPAAVKNRLYLKDLTVGGRPAATPEGLQDLLDHLRLSADLDRVGALWAAVGVQVSGPLKLRVTELDEQRQALAGLSQLAPLLRAAQDAVRAIPGLDQPQWWVAGQLTALVDAVQAADREADLRIRRQLLEDALPSLQALATQNAHPVVGQLIRAIDARDPGGYGHAYLELGRVAANAALWRERQELEQKLRASAPTLADDLVSTPHEPIWDDRLASFGAAWRWTQANGRLTLLANPDAEDEVREQLAGARQVQRETLGQLAAVKAWRNALSRMRGPEQQALVRWQRAVKSLGKGTGKHAERHRQVARLALEEARTAIPAWIMPLHLVAETFGMSAGMFDVVIVDEASQAGPEALFLTFIANKIIVVGDDKQIEPEAVGIQLDKVEDLKRRYLYDFPAPEIITDPKSSLFSFGEYTYSPMISLREHFRCMPEIIKFSSDLSYPDQPLIALRQFGAERLRPIVTHHVEGGYTMPVRGDKVNPAEVSAIVDQIKACIVNPKYAGKTFGVISLLGNAQAEQIAVVLRTELSEAEIEARQLVCGNAYSFQGDERDVIFLSMVVAPNDGKVVKLGRDSAIFQPRYNVAVSRARDQLWVFHSVELPDLHPDDLRASLIRHARAPEIESVNPLSAQKIQDLREEAARPGRGNRPPPAPFDSFFELDVYLAAVARGYRVIPQYAMNGYRIDLVVEGLRGRLAVECDGDFWHGPEKYSDDLARQQVLERAGMEFWRVRGSTFARDPDAALESLWPALDRRGVFPEGDPRNFTPLLTDAPVPSAQSNEPLTGEVSETAASIARRMEQAPIEDTASEVIAPRSTGTGAALAPYAHWAAHTLPDPRAVGSFDPVIDGLREIVAAEGPMTCRQAYQTYCRAAGINFGQTVKSALNKAMTRALRAGVFEQADEWGTAGQVDKVVRLSGSPVVVRRERGPRDLLNIPPSEVGALMRELMADDPGLRAEGTDPLFRQVLSVYGAQRLTAKTRQAMERAYALDDEVEPAVSVAP</sequence>
<dbReference type="PANTHER" id="PTHR43788:SF8">
    <property type="entry name" value="DNA-BINDING PROTEIN SMUBP-2"/>
    <property type="match status" value="1"/>
</dbReference>
<reference evidence="10 11" key="1">
    <citation type="submission" date="2022-11" db="EMBL/GenBank/DDBJ databases">
        <title>Deinococcus ZS9-10, Low Temperature and Draught-tolerating, UV-resistant Bacteria from Continental Antarctica.</title>
        <authorList>
            <person name="Cheng L."/>
        </authorList>
    </citation>
    <scope>NUCLEOTIDE SEQUENCE [LARGE SCALE GENOMIC DNA]</scope>
    <source>
        <strain evidence="10 11">ZS9-10</strain>
    </source>
</reference>
<dbReference type="Gene3D" id="3.40.960.10">
    <property type="entry name" value="VSR Endonuclease"/>
    <property type="match status" value="1"/>
</dbReference>
<accession>A0ABU4DMR6</accession>
<evidence type="ECO:0000256" key="6">
    <source>
        <dbReference type="SAM" id="MobiDB-lite"/>
    </source>
</evidence>
<name>A0ABU4DMR6_9DEIO</name>
<comment type="caution">
    <text evidence="10">The sequence shown here is derived from an EMBL/GenBank/DDBJ whole genome shotgun (WGS) entry which is preliminary data.</text>
</comment>
<keyword evidence="4" id="KW-0347">Helicase</keyword>
<dbReference type="RefSeq" id="WP_317638697.1">
    <property type="nucleotide sequence ID" value="NZ_JAPMIV010000002.1"/>
</dbReference>
<keyword evidence="2" id="KW-0547">Nucleotide-binding</keyword>
<feature type="domain" description="DNA2/NAM7 helicase helicase" evidence="7">
    <location>
        <begin position="363"/>
        <end position="499"/>
    </location>
</feature>
<evidence type="ECO:0000256" key="3">
    <source>
        <dbReference type="ARBA" id="ARBA00022801"/>
    </source>
</evidence>
<dbReference type="Pfam" id="PF13087">
    <property type="entry name" value="AAA_12"/>
    <property type="match status" value="1"/>
</dbReference>
<comment type="similarity">
    <text evidence="1">Belongs to the DNA2/NAM7 helicase family.</text>
</comment>
<dbReference type="InterPro" id="IPR047187">
    <property type="entry name" value="SF1_C_Upf1"/>
</dbReference>
<organism evidence="10 11">
    <name type="scientific">Deinococcus arenicola</name>
    <dbReference type="NCBI Taxonomy" id="2994950"/>
    <lineage>
        <taxon>Bacteria</taxon>
        <taxon>Thermotogati</taxon>
        <taxon>Deinococcota</taxon>
        <taxon>Deinococci</taxon>
        <taxon>Deinococcales</taxon>
        <taxon>Deinococcaceae</taxon>
        <taxon>Deinococcus</taxon>
    </lineage>
</organism>
<dbReference type="CDD" id="cd18808">
    <property type="entry name" value="SF1_C_Upf1"/>
    <property type="match status" value="1"/>
</dbReference>
<dbReference type="InterPro" id="IPR011335">
    <property type="entry name" value="Restrct_endonuc-II-like"/>
</dbReference>
<feature type="domain" description="DNA2/NAM7 helicase-like C-terminal" evidence="8">
    <location>
        <begin position="1122"/>
        <end position="1307"/>
    </location>
</feature>
<dbReference type="PANTHER" id="PTHR43788">
    <property type="entry name" value="DNA2/NAM7 HELICASE FAMILY MEMBER"/>
    <property type="match status" value="1"/>
</dbReference>
<keyword evidence="3" id="KW-0378">Hydrolase</keyword>
<evidence type="ECO:0000256" key="4">
    <source>
        <dbReference type="ARBA" id="ARBA00022806"/>
    </source>
</evidence>
<feature type="domain" description="Restriction endonuclease type II-like" evidence="9">
    <location>
        <begin position="1369"/>
        <end position="1461"/>
    </location>
</feature>
<keyword evidence="11" id="KW-1185">Reference proteome</keyword>
<dbReference type="Pfam" id="PF13086">
    <property type="entry name" value="AAA_11"/>
    <property type="match status" value="1"/>
</dbReference>
<evidence type="ECO:0000256" key="1">
    <source>
        <dbReference type="ARBA" id="ARBA00007913"/>
    </source>
</evidence>
<evidence type="ECO:0000313" key="10">
    <source>
        <dbReference type="EMBL" id="MDV6373394.1"/>
    </source>
</evidence>